<organism evidence="1 2">
    <name type="scientific">Favolaschia claudopus</name>
    <dbReference type="NCBI Taxonomy" id="2862362"/>
    <lineage>
        <taxon>Eukaryota</taxon>
        <taxon>Fungi</taxon>
        <taxon>Dikarya</taxon>
        <taxon>Basidiomycota</taxon>
        <taxon>Agaricomycotina</taxon>
        <taxon>Agaricomycetes</taxon>
        <taxon>Agaricomycetidae</taxon>
        <taxon>Agaricales</taxon>
        <taxon>Marasmiineae</taxon>
        <taxon>Mycenaceae</taxon>
        <taxon>Favolaschia</taxon>
    </lineage>
</organism>
<keyword evidence="2" id="KW-1185">Reference proteome</keyword>
<proteinExistence type="predicted"/>
<evidence type="ECO:0000313" key="2">
    <source>
        <dbReference type="Proteomes" id="UP001362999"/>
    </source>
</evidence>
<sequence>MPVITCTQSPALVKPRTLTATNAIVRTSPPKKTKRMSAEGAFTKDASIQKPTKTRIVLAEPGKVRVARWDAGNAAEKQKIDQQVSKRRLQSPLGHVPRQSMSQLPMPHSWLTVSILLTAGLVEDGNTFGLPDDSIPNKAEIQTLVNRGVAYYKPNGRGITISPMRYFEEAGDIKFTDDEGNSVMCSNTFFNSHGIPQKKSGETVIQKPGAQKAIATITHTFNPTGQ</sequence>
<dbReference type="EMBL" id="JAWWNJ010000027">
    <property type="protein sequence ID" value="KAK7029109.1"/>
    <property type="molecule type" value="Genomic_DNA"/>
</dbReference>
<accession>A0AAW0BUG2</accession>
<dbReference type="AlphaFoldDB" id="A0AAW0BUG2"/>
<dbReference type="Proteomes" id="UP001362999">
    <property type="component" value="Unassembled WGS sequence"/>
</dbReference>
<evidence type="ECO:0000313" key="1">
    <source>
        <dbReference type="EMBL" id="KAK7029109.1"/>
    </source>
</evidence>
<name>A0AAW0BUG2_9AGAR</name>
<comment type="caution">
    <text evidence="1">The sequence shown here is derived from an EMBL/GenBank/DDBJ whole genome shotgun (WGS) entry which is preliminary data.</text>
</comment>
<protein>
    <submittedName>
        <fullName evidence="1">Uncharacterized protein</fullName>
    </submittedName>
</protein>
<reference evidence="1 2" key="1">
    <citation type="journal article" date="2024" name="J Genomics">
        <title>Draft genome sequencing and assembly of Favolaschia claudopus CIRM-BRFM 2984 isolated from oak limbs.</title>
        <authorList>
            <person name="Navarro D."/>
            <person name="Drula E."/>
            <person name="Chaduli D."/>
            <person name="Cazenave R."/>
            <person name="Ahrendt S."/>
            <person name="Wang J."/>
            <person name="Lipzen A."/>
            <person name="Daum C."/>
            <person name="Barry K."/>
            <person name="Grigoriev I.V."/>
            <person name="Favel A."/>
            <person name="Rosso M.N."/>
            <person name="Martin F."/>
        </authorList>
    </citation>
    <scope>NUCLEOTIDE SEQUENCE [LARGE SCALE GENOMIC DNA]</scope>
    <source>
        <strain evidence="1 2">CIRM-BRFM 2984</strain>
    </source>
</reference>
<gene>
    <name evidence="1" type="ORF">R3P38DRAFT_2775700</name>
</gene>